<evidence type="ECO:0000313" key="2">
    <source>
        <dbReference type="Proteomes" id="UP000188268"/>
    </source>
</evidence>
<evidence type="ECO:0000313" key="1">
    <source>
        <dbReference type="EMBL" id="OMO71268.1"/>
    </source>
</evidence>
<proteinExistence type="predicted"/>
<dbReference type="Proteomes" id="UP000188268">
    <property type="component" value="Unassembled WGS sequence"/>
</dbReference>
<organism evidence="1 2">
    <name type="scientific">Corchorus capsularis</name>
    <name type="common">Jute</name>
    <dbReference type="NCBI Taxonomy" id="210143"/>
    <lineage>
        <taxon>Eukaryota</taxon>
        <taxon>Viridiplantae</taxon>
        <taxon>Streptophyta</taxon>
        <taxon>Embryophyta</taxon>
        <taxon>Tracheophyta</taxon>
        <taxon>Spermatophyta</taxon>
        <taxon>Magnoliopsida</taxon>
        <taxon>eudicotyledons</taxon>
        <taxon>Gunneridae</taxon>
        <taxon>Pentapetalae</taxon>
        <taxon>rosids</taxon>
        <taxon>malvids</taxon>
        <taxon>Malvales</taxon>
        <taxon>Malvaceae</taxon>
        <taxon>Grewioideae</taxon>
        <taxon>Apeibeae</taxon>
        <taxon>Corchorus</taxon>
    </lineage>
</organism>
<dbReference type="Gramene" id="OMO71268">
    <property type="protein sequence ID" value="OMO71268"/>
    <property type="gene ID" value="CCACVL1_18317"/>
</dbReference>
<reference evidence="1 2" key="1">
    <citation type="submission" date="2013-09" db="EMBL/GenBank/DDBJ databases">
        <title>Corchorus capsularis genome sequencing.</title>
        <authorList>
            <person name="Alam M."/>
            <person name="Haque M.S."/>
            <person name="Islam M.S."/>
            <person name="Emdad E.M."/>
            <person name="Islam M.M."/>
            <person name="Ahmed B."/>
            <person name="Halim A."/>
            <person name="Hossen Q.M.M."/>
            <person name="Hossain M.Z."/>
            <person name="Ahmed R."/>
            <person name="Khan M.M."/>
            <person name="Islam R."/>
            <person name="Rashid M.M."/>
            <person name="Khan S.A."/>
            <person name="Rahman M.S."/>
            <person name="Alam M."/>
        </authorList>
    </citation>
    <scope>NUCLEOTIDE SEQUENCE [LARGE SCALE GENOMIC DNA]</scope>
    <source>
        <strain evidence="2">cv. CVL-1</strain>
        <tissue evidence="1">Whole seedling</tissue>
    </source>
</reference>
<dbReference type="EMBL" id="AWWV01011657">
    <property type="protein sequence ID" value="OMO71268.1"/>
    <property type="molecule type" value="Genomic_DNA"/>
</dbReference>
<gene>
    <name evidence="1" type="ORF">CCACVL1_18317</name>
</gene>
<accession>A0A1R3HLT7</accession>
<keyword evidence="2" id="KW-1185">Reference proteome</keyword>
<dbReference type="AlphaFoldDB" id="A0A1R3HLT7"/>
<comment type="caution">
    <text evidence="1">The sequence shown here is derived from an EMBL/GenBank/DDBJ whole genome shotgun (WGS) entry which is preliminary data.</text>
</comment>
<sequence>MGYTTEVSPPIFQIPSHSSQDSISSFAIASKIFHKLMSQLLDGRCWSLNYKLVKKNCGFE</sequence>
<name>A0A1R3HLT7_COCAP</name>
<protein>
    <submittedName>
        <fullName evidence="1">Uncharacterized protein</fullName>
    </submittedName>
</protein>